<dbReference type="CDD" id="cd00691">
    <property type="entry name" value="ascorbate_peroxidase"/>
    <property type="match status" value="1"/>
</dbReference>
<keyword evidence="16" id="KW-1185">Reference proteome</keyword>
<dbReference type="GO" id="GO:0042744">
    <property type="term" value="P:hydrogen peroxide catabolic process"/>
    <property type="evidence" value="ECO:0007669"/>
    <property type="project" value="TreeGrafter"/>
</dbReference>
<evidence type="ECO:0000256" key="3">
    <source>
        <dbReference type="ARBA" id="ARBA00004569"/>
    </source>
</evidence>
<evidence type="ECO:0000256" key="4">
    <source>
        <dbReference type="ARBA" id="ARBA00005997"/>
    </source>
</evidence>
<comment type="caution">
    <text evidence="15">The sequence shown here is derived from an EMBL/GenBank/DDBJ whole genome shotgun (WGS) entry which is preliminary data.</text>
</comment>
<evidence type="ECO:0000256" key="10">
    <source>
        <dbReference type="ARBA" id="ARBA00023004"/>
    </source>
</evidence>
<feature type="domain" description="Plant heme peroxidase family profile" evidence="14">
    <location>
        <begin position="141"/>
        <end position="381"/>
    </location>
</feature>
<proteinExistence type="inferred from homology"/>
<dbReference type="InterPro" id="IPR019793">
    <property type="entry name" value="Peroxidases_heam-ligand_BS"/>
</dbReference>
<reference evidence="15" key="1">
    <citation type="submission" date="2020-12" db="EMBL/GenBank/DDBJ databases">
        <title>Metabolic potential, ecology and presence of endohyphal bacteria is reflected in genomic diversity of Mucoromycotina.</title>
        <authorList>
            <person name="Muszewska A."/>
            <person name="Okrasinska A."/>
            <person name="Steczkiewicz K."/>
            <person name="Drgas O."/>
            <person name="Orlowska M."/>
            <person name="Perlinska-Lenart U."/>
            <person name="Aleksandrzak-Piekarczyk T."/>
            <person name="Szatraj K."/>
            <person name="Zielenkiewicz U."/>
            <person name="Pilsyk S."/>
            <person name="Malc E."/>
            <person name="Mieczkowski P."/>
            <person name="Kruszewska J.S."/>
            <person name="Biernat P."/>
            <person name="Pawlowska J."/>
        </authorList>
    </citation>
    <scope>NUCLEOTIDE SEQUENCE</scope>
    <source>
        <strain evidence="15">WA0000017839</strain>
    </source>
</reference>
<evidence type="ECO:0000256" key="2">
    <source>
        <dbReference type="ARBA" id="ARBA00004305"/>
    </source>
</evidence>
<dbReference type="AlphaFoldDB" id="A0A8H7VDC2"/>
<dbReference type="InterPro" id="IPR002207">
    <property type="entry name" value="Peroxidase_I"/>
</dbReference>
<evidence type="ECO:0000256" key="13">
    <source>
        <dbReference type="RuleBase" id="RU363051"/>
    </source>
</evidence>
<evidence type="ECO:0000259" key="14">
    <source>
        <dbReference type="PROSITE" id="PS50873"/>
    </source>
</evidence>
<keyword evidence="9 13" id="KW-0560">Oxidoreductase</keyword>
<dbReference type="InterPro" id="IPR044831">
    <property type="entry name" value="Ccp1-like"/>
</dbReference>
<dbReference type="GO" id="GO:0005758">
    <property type="term" value="C:mitochondrial intermembrane space"/>
    <property type="evidence" value="ECO:0007669"/>
    <property type="project" value="UniProtKB-SubCell"/>
</dbReference>
<comment type="subcellular location">
    <subcellularLocation>
        <location evidence="3">Mitochondrion intermembrane space</location>
    </subcellularLocation>
    <subcellularLocation>
        <location evidence="2">Mitochondrion matrix</location>
    </subcellularLocation>
</comment>
<dbReference type="InterPro" id="IPR002016">
    <property type="entry name" value="Haem_peroxidase"/>
</dbReference>
<dbReference type="GO" id="GO:0046872">
    <property type="term" value="F:metal ion binding"/>
    <property type="evidence" value="ECO:0007669"/>
    <property type="project" value="UniProtKB-UniRule"/>
</dbReference>
<dbReference type="InterPro" id="IPR010255">
    <property type="entry name" value="Haem_peroxidase_sf"/>
</dbReference>
<dbReference type="PROSITE" id="PS00435">
    <property type="entry name" value="PEROXIDASE_1"/>
    <property type="match status" value="1"/>
</dbReference>
<dbReference type="OrthoDB" id="2859658at2759"/>
<dbReference type="GO" id="GO:0020037">
    <property type="term" value="F:heme binding"/>
    <property type="evidence" value="ECO:0007669"/>
    <property type="project" value="UniProtKB-UniRule"/>
</dbReference>
<keyword evidence="5 13" id="KW-0575">Peroxidase</keyword>
<dbReference type="SUPFAM" id="SSF48113">
    <property type="entry name" value="Heme-dependent peroxidases"/>
    <property type="match status" value="1"/>
</dbReference>
<keyword evidence="8" id="KW-0809">Transit peptide</keyword>
<dbReference type="Gene3D" id="1.10.520.10">
    <property type="match status" value="1"/>
</dbReference>
<evidence type="ECO:0000256" key="7">
    <source>
        <dbReference type="ARBA" id="ARBA00022723"/>
    </source>
</evidence>
<dbReference type="PANTHER" id="PTHR31356">
    <property type="entry name" value="THYLAKOID LUMENAL 29 KDA PROTEIN, CHLOROPLASTIC-RELATED"/>
    <property type="match status" value="1"/>
</dbReference>
<sequence length="381" mass="42556">MNNLRSSLIKARIGNRSLAANSSIVGVTSRVGGVRLSIMQNRAYTSDRPRKGGAGGLKLLTLLGLGGAAGYYYNSTQSFKTKTAPVTETETKSKTAPAAKTEKKNIDYQKVYNDIAEMLDEDPEYDDGSYGPVLFRLAWHCSGTYDKETQTGGSNGATMRFKPEATHSANNGLAIARDLLEKIHQKYPEISYGDLWTLAGVCAVQELGGPTIPWRAGRQDALEASQCTPDGRLPDATKKEDHARDVFHRMGINDREIVALMGGHTLGRCHLDRSGFDGPWQEAPTFFSNEYYKALANRTWIKKNLESGQWQWVDKDNTVVMMLPIELSMYNDKGFKKYYDLYAKDQDVFFKDFAAAFKKLIELGVPFTGDEKVYEFKRTTE</sequence>
<dbReference type="PROSITE" id="PS50873">
    <property type="entry name" value="PEROXIDASE_4"/>
    <property type="match status" value="1"/>
</dbReference>
<dbReference type="GO" id="GO:0034599">
    <property type="term" value="P:cellular response to oxidative stress"/>
    <property type="evidence" value="ECO:0007669"/>
    <property type="project" value="InterPro"/>
</dbReference>
<comment type="similarity">
    <text evidence="4">Belongs to the peroxidase family. Cytochrome c peroxidase subfamily.</text>
</comment>
<protein>
    <recommendedName>
        <fullName evidence="13">Peroxidase</fullName>
        <ecNumber evidence="13">1.11.1.-</ecNumber>
    </recommendedName>
</protein>
<accession>A0A8H7VDC2</accession>
<evidence type="ECO:0000313" key="16">
    <source>
        <dbReference type="Proteomes" id="UP000603453"/>
    </source>
</evidence>
<dbReference type="EMBL" id="JAEPRD010000006">
    <property type="protein sequence ID" value="KAG2212333.1"/>
    <property type="molecule type" value="Genomic_DNA"/>
</dbReference>
<evidence type="ECO:0000256" key="8">
    <source>
        <dbReference type="ARBA" id="ARBA00022946"/>
    </source>
</evidence>
<dbReference type="PRINTS" id="PR00458">
    <property type="entry name" value="PEROXIDASE"/>
</dbReference>
<dbReference type="PANTHER" id="PTHR31356:SF58">
    <property type="entry name" value="CYTOCHROME C PEROXIDASE, MITOCHONDRIAL"/>
    <property type="match status" value="1"/>
</dbReference>
<comment type="catalytic activity">
    <reaction evidence="12">
        <text>2 Fe(II)-[cytochrome c] + H2O2 + 2 H(+) = 2 Fe(III)-[cytochrome c] + 2 H2O</text>
        <dbReference type="Rhea" id="RHEA:16581"/>
        <dbReference type="Rhea" id="RHEA-COMP:10350"/>
        <dbReference type="Rhea" id="RHEA-COMP:14399"/>
        <dbReference type="ChEBI" id="CHEBI:15377"/>
        <dbReference type="ChEBI" id="CHEBI:15378"/>
        <dbReference type="ChEBI" id="CHEBI:16240"/>
        <dbReference type="ChEBI" id="CHEBI:29033"/>
        <dbReference type="ChEBI" id="CHEBI:29034"/>
        <dbReference type="EC" id="1.11.1.5"/>
    </reaction>
</comment>
<dbReference type="GO" id="GO:0004130">
    <property type="term" value="F:cytochrome-c peroxidase activity"/>
    <property type="evidence" value="ECO:0007669"/>
    <property type="project" value="UniProtKB-EC"/>
</dbReference>
<dbReference type="EC" id="1.11.1.-" evidence="13"/>
<dbReference type="FunFam" id="1.10.520.10:FF:000005">
    <property type="entry name" value="Cytochrome c peroxidase"/>
    <property type="match status" value="1"/>
</dbReference>
<evidence type="ECO:0000256" key="5">
    <source>
        <dbReference type="ARBA" id="ARBA00022559"/>
    </source>
</evidence>
<evidence type="ECO:0000256" key="9">
    <source>
        <dbReference type="ARBA" id="ARBA00023002"/>
    </source>
</evidence>
<organism evidence="15 16">
    <name type="scientific">Mucor saturninus</name>
    <dbReference type="NCBI Taxonomy" id="64648"/>
    <lineage>
        <taxon>Eukaryota</taxon>
        <taxon>Fungi</taxon>
        <taxon>Fungi incertae sedis</taxon>
        <taxon>Mucoromycota</taxon>
        <taxon>Mucoromycotina</taxon>
        <taxon>Mucoromycetes</taxon>
        <taxon>Mucorales</taxon>
        <taxon>Mucorineae</taxon>
        <taxon>Mucoraceae</taxon>
        <taxon>Mucor</taxon>
    </lineage>
</organism>
<evidence type="ECO:0000256" key="6">
    <source>
        <dbReference type="ARBA" id="ARBA00022617"/>
    </source>
</evidence>
<name>A0A8H7VDC2_9FUNG</name>
<keyword evidence="11" id="KW-0496">Mitochondrion</keyword>
<keyword evidence="7" id="KW-0479">Metal-binding</keyword>
<dbReference type="Pfam" id="PF00141">
    <property type="entry name" value="peroxidase"/>
    <property type="match status" value="1"/>
</dbReference>
<dbReference type="Gene3D" id="1.10.420.10">
    <property type="entry name" value="Peroxidase, domain 2"/>
    <property type="match status" value="1"/>
</dbReference>
<dbReference type="GO" id="GO:0000302">
    <property type="term" value="P:response to reactive oxygen species"/>
    <property type="evidence" value="ECO:0007669"/>
    <property type="project" value="TreeGrafter"/>
</dbReference>
<dbReference type="PRINTS" id="PR00459">
    <property type="entry name" value="ASPEROXIDASE"/>
</dbReference>
<gene>
    <name evidence="15" type="ORF">INT47_001693</name>
</gene>
<keyword evidence="6" id="KW-0349">Heme</keyword>
<comment type="function">
    <text evidence="1">Destroys radicals which are normally produced within the cells and which are toxic to biological systems.</text>
</comment>
<dbReference type="Proteomes" id="UP000603453">
    <property type="component" value="Unassembled WGS sequence"/>
</dbReference>
<evidence type="ECO:0000256" key="11">
    <source>
        <dbReference type="ARBA" id="ARBA00023128"/>
    </source>
</evidence>
<evidence type="ECO:0000256" key="12">
    <source>
        <dbReference type="ARBA" id="ARBA00049265"/>
    </source>
</evidence>
<evidence type="ECO:0000256" key="1">
    <source>
        <dbReference type="ARBA" id="ARBA00003917"/>
    </source>
</evidence>
<keyword evidence="10" id="KW-0408">Iron</keyword>
<evidence type="ECO:0000313" key="15">
    <source>
        <dbReference type="EMBL" id="KAG2212333.1"/>
    </source>
</evidence>
<dbReference type="GO" id="GO:0005759">
    <property type="term" value="C:mitochondrial matrix"/>
    <property type="evidence" value="ECO:0007669"/>
    <property type="project" value="UniProtKB-SubCell"/>
</dbReference>